<feature type="chain" id="PRO_5046022561" description="DUF3530 family protein" evidence="2">
    <location>
        <begin position="25"/>
        <end position="362"/>
    </location>
</feature>
<protein>
    <recommendedName>
        <fullName evidence="5">DUF3530 family protein</fullName>
    </recommendedName>
</protein>
<proteinExistence type="predicted"/>
<feature type="region of interest" description="Disordered" evidence="1">
    <location>
        <begin position="339"/>
        <end position="362"/>
    </location>
</feature>
<feature type="region of interest" description="Disordered" evidence="1">
    <location>
        <begin position="150"/>
        <end position="191"/>
    </location>
</feature>
<accession>A0ABQ1K0E0</accession>
<keyword evidence="4" id="KW-1185">Reference proteome</keyword>
<evidence type="ECO:0000313" key="3">
    <source>
        <dbReference type="EMBL" id="GGB83807.1"/>
    </source>
</evidence>
<feature type="compositionally biased region" description="Polar residues" evidence="1">
    <location>
        <begin position="342"/>
        <end position="362"/>
    </location>
</feature>
<evidence type="ECO:0000313" key="4">
    <source>
        <dbReference type="Proteomes" id="UP000629025"/>
    </source>
</evidence>
<sequence>MTYLMLLNVLVLVLLTSLPRFAIAADGPAGADNPASATPTDMGALYDLQRSEAGNPPSDERLGRQLPADTSVLTMEIDGQRFHALRQEAERAEPWGWILLLPDPGMGPAWPQQVEALRFDLARHGWLTLALEPPQPVPPAVPERSLPVMKSFSSASEPAESMPTPAPADREGSSVQAEPDTETDAAKPPGTFAERFNERIALVREQLPQQENQIRIVLAFGRAAGWSAAYIAAHPELDASLVLLDPLPDTQADAPRLSGLWEQLGSTPVLDLYHAPLPGHPEAASAARIRKSQAQRAKMEHYRQSRIAPPFIGWQPEMPWLTQTIRGVIKSQIIESLEQVRTPEQGTQPSIQGQTQPGAATR</sequence>
<organism evidence="3 4">
    <name type="scientific">Marinobacterium zhoushanense</name>
    <dbReference type="NCBI Taxonomy" id="1679163"/>
    <lineage>
        <taxon>Bacteria</taxon>
        <taxon>Pseudomonadati</taxon>
        <taxon>Pseudomonadota</taxon>
        <taxon>Gammaproteobacteria</taxon>
        <taxon>Oceanospirillales</taxon>
        <taxon>Oceanospirillaceae</taxon>
        <taxon>Marinobacterium</taxon>
    </lineage>
</organism>
<evidence type="ECO:0000256" key="2">
    <source>
        <dbReference type="SAM" id="SignalP"/>
    </source>
</evidence>
<dbReference type="Pfam" id="PF12048">
    <property type="entry name" value="DUF3530"/>
    <property type="match status" value="1"/>
</dbReference>
<comment type="caution">
    <text evidence="3">The sequence shown here is derived from an EMBL/GenBank/DDBJ whole genome shotgun (WGS) entry which is preliminary data.</text>
</comment>
<dbReference type="EMBL" id="BMIJ01000001">
    <property type="protein sequence ID" value="GGB83807.1"/>
    <property type="molecule type" value="Genomic_DNA"/>
</dbReference>
<name>A0ABQ1K0E0_9GAMM</name>
<reference evidence="4" key="1">
    <citation type="journal article" date="2019" name="Int. J. Syst. Evol. Microbiol.">
        <title>The Global Catalogue of Microorganisms (GCM) 10K type strain sequencing project: providing services to taxonomists for standard genome sequencing and annotation.</title>
        <authorList>
            <consortium name="The Broad Institute Genomics Platform"/>
            <consortium name="The Broad Institute Genome Sequencing Center for Infectious Disease"/>
            <person name="Wu L."/>
            <person name="Ma J."/>
        </authorList>
    </citation>
    <scope>NUCLEOTIDE SEQUENCE [LARGE SCALE GENOMIC DNA]</scope>
    <source>
        <strain evidence="4">CGMCC 1.15341</strain>
    </source>
</reference>
<evidence type="ECO:0000256" key="1">
    <source>
        <dbReference type="SAM" id="MobiDB-lite"/>
    </source>
</evidence>
<dbReference type="InterPro" id="IPR022529">
    <property type="entry name" value="DUF3530"/>
</dbReference>
<keyword evidence="2" id="KW-0732">Signal</keyword>
<gene>
    <name evidence="3" type="ORF">GCM10011352_07070</name>
</gene>
<evidence type="ECO:0008006" key="5">
    <source>
        <dbReference type="Google" id="ProtNLM"/>
    </source>
</evidence>
<feature type="signal peptide" evidence="2">
    <location>
        <begin position="1"/>
        <end position="24"/>
    </location>
</feature>
<dbReference type="Proteomes" id="UP000629025">
    <property type="component" value="Unassembled WGS sequence"/>
</dbReference>